<name>A0ABX8X2D1_9CYAN</name>
<accession>A0ABX8X2D1</accession>
<dbReference type="RefSeq" id="WP_220610682.1">
    <property type="nucleotide sequence ID" value="NZ_CP080598.1"/>
</dbReference>
<keyword evidence="3" id="KW-1185">Reference proteome</keyword>
<dbReference type="Proteomes" id="UP000826540">
    <property type="component" value="Chromosome"/>
</dbReference>
<proteinExistence type="predicted"/>
<organism evidence="2 3">
    <name type="scientific">Sphaerospermopsis torques-reginae ITEP-024</name>
    <dbReference type="NCBI Taxonomy" id="984208"/>
    <lineage>
        <taxon>Bacteria</taxon>
        <taxon>Bacillati</taxon>
        <taxon>Cyanobacteriota</taxon>
        <taxon>Cyanophyceae</taxon>
        <taxon>Nostocales</taxon>
        <taxon>Aphanizomenonaceae</taxon>
        <taxon>Sphaerospermopsis</taxon>
        <taxon>Sphaerospermopsis torques-reginae</taxon>
    </lineage>
</organism>
<feature type="region of interest" description="Disordered" evidence="1">
    <location>
        <begin position="35"/>
        <end position="54"/>
    </location>
</feature>
<dbReference type="EMBL" id="CP080598">
    <property type="protein sequence ID" value="QYX32834.1"/>
    <property type="molecule type" value="Genomic_DNA"/>
</dbReference>
<reference evidence="2 3" key="1">
    <citation type="journal article" date="2022" name="J. Am. Chem. Soc.">
        <title>Biosynthesis of Guanitoxin Enables Global Environmental Detection in Freshwater Cyanobacteria.</title>
        <authorList>
            <person name="Lima S.T."/>
            <person name="Fallon T.R."/>
            <person name="Cordoza J.L."/>
            <person name="Chekan J.R."/>
            <person name="Delbaje E."/>
            <person name="Hopiavuori A.R."/>
            <person name="Alvarenga D.O."/>
            <person name="Wood S.M."/>
            <person name="Luhavaya H."/>
            <person name="Baumgartner J.T."/>
            <person name="Dorr F.A."/>
            <person name="Etchegaray A."/>
            <person name="Pinto E."/>
            <person name="McKinnie S.M.K."/>
            <person name="Fiore M.F."/>
            <person name="Moore B.S."/>
        </authorList>
    </citation>
    <scope>NUCLEOTIDE SEQUENCE [LARGE SCALE GENOMIC DNA]</scope>
    <source>
        <strain evidence="2 3">ITEP-024</strain>
    </source>
</reference>
<sequence length="54" mass="6381">MTKKTEKFLVNFSLLWLLAQKFISGRVQKPTDKLITETPRLGESRKSLETWEKK</sequence>
<evidence type="ECO:0000256" key="1">
    <source>
        <dbReference type="SAM" id="MobiDB-lite"/>
    </source>
</evidence>
<evidence type="ECO:0000313" key="2">
    <source>
        <dbReference type="EMBL" id="QYX32834.1"/>
    </source>
</evidence>
<protein>
    <submittedName>
        <fullName evidence="2">Uncharacterized protein</fullName>
    </submittedName>
</protein>
<gene>
    <name evidence="2" type="ORF">K2F26_05645</name>
</gene>
<evidence type="ECO:0000313" key="3">
    <source>
        <dbReference type="Proteomes" id="UP000826540"/>
    </source>
</evidence>